<protein>
    <submittedName>
        <fullName evidence="1">Uncharacterized protein</fullName>
    </submittedName>
</protein>
<proteinExistence type="predicted"/>
<accession>J3CL94</accession>
<gene>
    <name evidence="1" type="ORF">PMI13_01301</name>
</gene>
<keyword evidence="2" id="KW-1185">Reference proteome</keyword>
<comment type="caution">
    <text evidence="1">The sequence shown here is derived from an EMBL/GenBank/DDBJ whole genome shotgun (WGS) entry which is preliminary data.</text>
</comment>
<organism evidence="1 2">
    <name type="scientific">Chryseobacterium populi</name>
    <dbReference type="NCBI Taxonomy" id="1144316"/>
    <lineage>
        <taxon>Bacteria</taxon>
        <taxon>Pseudomonadati</taxon>
        <taxon>Bacteroidota</taxon>
        <taxon>Flavobacteriia</taxon>
        <taxon>Flavobacteriales</taxon>
        <taxon>Weeksellaceae</taxon>
        <taxon>Chryseobacterium group</taxon>
        <taxon>Chryseobacterium</taxon>
    </lineage>
</organism>
<sequence>MIYYAKVSFLFLNTNKLYNLRSENYINLGKKNHS</sequence>
<dbReference type="Proteomes" id="UP000007509">
    <property type="component" value="Unassembled WGS sequence"/>
</dbReference>
<reference evidence="1 2" key="1">
    <citation type="journal article" date="2012" name="J. Bacteriol.">
        <title>Twenty-one genome sequences from Pseudomonas species and 19 genome sequences from diverse bacteria isolated from the rhizosphere and endosphere of Populus deltoides.</title>
        <authorList>
            <person name="Brown S.D."/>
            <person name="Utturkar S.M."/>
            <person name="Klingeman D.M."/>
            <person name="Johnson C.M."/>
            <person name="Martin S.L."/>
            <person name="Land M.L."/>
            <person name="Lu T.Y."/>
            <person name="Schadt C.W."/>
            <person name="Doktycz M.J."/>
            <person name="Pelletier D.A."/>
        </authorList>
    </citation>
    <scope>NUCLEOTIDE SEQUENCE [LARGE SCALE GENOMIC DNA]</scope>
    <source>
        <strain evidence="1 2">CF314</strain>
    </source>
</reference>
<evidence type="ECO:0000313" key="1">
    <source>
        <dbReference type="EMBL" id="EJL73874.1"/>
    </source>
</evidence>
<dbReference type="AlphaFoldDB" id="J3CL94"/>
<name>J3CL94_9FLAO</name>
<dbReference type="EMBL" id="AKJY01000018">
    <property type="protein sequence ID" value="EJL73874.1"/>
    <property type="molecule type" value="Genomic_DNA"/>
</dbReference>
<evidence type="ECO:0000313" key="2">
    <source>
        <dbReference type="Proteomes" id="UP000007509"/>
    </source>
</evidence>